<organism evidence="2 3">
    <name type="scientific">Zasmidium cellare ATCC 36951</name>
    <dbReference type="NCBI Taxonomy" id="1080233"/>
    <lineage>
        <taxon>Eukaryota</taxon>
        <taxon>Fungi</taxon>
        <taxon>Dikarya</taxon>
        <taxon>Ascomycota</taxon>
        <taxon>Pezizomycotina</taxon>
        <taxon>Dothideomycetes</taxon>
        <taxon>Dothideomycetidae</taxon>
        <taxon>Mycosphaerellales</taxon>
        <taxon>Mycosphaerellaceae</taxon>
        <taxon>Zasmidium</taxon>
    </lineage>
</organism>
<dbReference type="OrthoDB" id="10000533at2759"/>
<dbReference type="InterPro" id="IPR036291">
    <property type="entry name" value="NAD(P)-bd_dom_sf"/>
</dbReference>
<keyword evidence="3" id="KW-1185">Reference proteome</keyword>
<protein>
    <recommendedName>
        <fullName evidence="1">NAD-dependent epimerase/dehydratase domain-containing protein</fullName>
    </recommendedName>
</protein>
<dbReference type="InterPro" id="IPR001509">
    <property type="entry name" value="Epimerase_deHydtase"/>
</dbReference>
<name>A0A6A6C0X2_ZASCE</name>
<evidence type="ECO:0000313" key="2">
    <source>
        <dbReference type="EMBL" id="KAF2159356.1"/>
    </source>
</evidence>
<dbReference type="AlphaFoldDB" id="A0A6A6C0X2"/>
<dbReference type="SUPFAM" id="SSF51735">
    <property type="entry name" value="NAD(P)-binding Rossmann-fold domains"/>
    <property type="match status" value="1"/>
</dbReference>
<gene>
    <name evidence="2" type="ORF">M409DRAFT_30234</name>
</gene>
<evidence type="ECO:0000313" key="3">
    <source>
        <dbReference type="Proteomes" id="UP000799537"/>
    </source>
</evidence>
<dbReference type="Pfam" id="PF01370">
    <property type="entry name" value="Epimerase"/>
    <property type="match status" value="1"/>
</dbReference>
<dbReference type="RefSeq" id="XP_033660245.1">
    <property type="nucleotide sequence ID" value="XM_033809824.1"/>
</dbReference>
<proteinExistence type="predicted"/>
<accession>A0A6A6C0X2</accession>
<dbReference type="EMBL" id="ML993639">
    <property type="protein sequence ID" value="KAF2159356.1"/>
    <property type="molecule type" value="Genomic_DNA"/>
</dbReference>
<dbReference type="GO" id="GO:0005737">
    <property type="term" value="C:cytoplasm"/>
    <property type="evidence" value="ECO:0007669"/>
    <property type="project" value="TreeGrafter"/>
</dbReference>
<feature type="domain" description="NAD-dependent epimerase/dehydratase" evidence="1">
    <location>
        <begin position="4"/>
        <end position="79"/>
    </location>
</feature>
<dbReference type="PANTHER" id="PTHR48079">
    <property type="entry name" value="PROTEIN YEEZ"/>
    <property type="match status" value="1"/>
</dbReference>
<evidence type="ECO:0000259" key="1">
    <source>
        <dbReference type="Pfam" id="PF01370"/>
    </source>
</evidence>
<dbReference type="PANTHER" id="PTHR48079:SF3">
    <property type="entry name" value="NAD-DEPENDENT EPIMERASE_DEHYDRATASE DOMAIN-CONTAINING PROTEIN"/>
    <property type="match status" value="1"/>
</dbReference>
<dbReference type="InterPro" id="IPR051783">
    <property type="entry name" value="NAD(P)-dependent_oxidoreduct"/>
</dbReference>
<dbReference type="Proteomes" id="UP000799537">
    <property type="component" value="Unassembled WGS sequence"/>
</dbReference>
<sequence length="318" mass="34087">MVRILILGATGYIGLTTALALRRHSHIVYGLARTPSKAALLASNEILPILGTLDDSAYLLAISTHNIDVVIDAAGANNGSFKIFEDVKRVGQERLAKRGKGSPKLGFVYTSGTWVHGSSDARMNDLDPVDREDAAAPPPGLVSWRPKLEKAILEARDVLDVVVIRPGCLYGRGSFIWGGWFGLLQGAVEGRRESVEVECDADATLSLVHVDEVAGALTVAAEKVSALGGTSVYPVFDVVSSRESARLILEGVARAMGFEGVVKFAKPKDPFAVAMSTNARLDSTRIRDLLGWESKRVFGMLDEIELVTAAWKASNSKA</sequence>
<dbReference type="GO" id="GO:0004029">
    <property type="term" value="F:aldehyde dehydrogenase (NAD+) activity"/>
    <property type="evidence" value="ECO:0007669"/>
    <property type="project" value="TreeGrafter"/>
</dbReference>
<dbReference type="Gene3D" id="3.40.50.720">
    <property type="entry name" value="NAD(P)-binding Rossmann-like Domain"/>
    <property type="match status" value="1"/>
</dbReference>
<reference evidence="2" key="1">
    <citation type="journal article" date="2020" name="Stud. Mycol.">
        <title>101 Dothideomycetes genomes: a test case for predicting lifestyles and emergence of pathogens.</title>
        <authorList>
            <person name="Haridas S."/>
            <person name="Albert R."/>
            <person name="Binder M."/>
            <person name="Bloem J."/>
            <person name="Labutti K."/>
            <person name="Salamov A."/>
            <person name="Andreopoulos B."/>
            <person name="Baker S."/>
            <person name="Barry K."/>
            <person name="Bills G."/>
            <person name="Bluhm B."/>
            <person name="Cannon C."/>
            <person name="Castanera R."/>
            <person name="Culley D."/>
            <person name="Daum C."/>
            <person name="Ezra D."/>
            <person name="Gonzalez J."/>
            <person name="Henrissat B."/>
            <person name="Kuo A."/>
            <person name="Liang C."/>
            <person name="Lipzen A."/>
            <person name="Lutzoni F."/>
            <person name="Magnuson J."/>
            <person name="Mondo S."/>
            <person name="Nolan M."/>
            <person name="Ohm R."/>
            <person name="Pangilinan J."/>
            <person name="Park H.-J."/>
            <person name="Ramirez L."/>
            <person name="Alfaro M."/>
            <person name="Sun H."/>
            <person name="Tritt A."/>
            <person name="Yoshinaga Y."/>
            <person name="Zwiers L.-H."/>
            <person name="Turgeon B."/>
            <person name="Goodwin S."/>
            <person name="Spatafora J."/>
            <person name="Crous P."/>
            <person name="Grigoriev I."/>
        </authorList>
    </citation>
    <scope>NUCLEOTIDE SEQUENCE</scope>
    <source>
        <strain evidence="2">ATCC 36951</strain>
    </source>
</reference>
<dbReference type="GeneID" id="54563096"/>